<keyword evidence="5 10" id="KW-0812">Transmembrane</keyword>
<feature type="transmembrane region" description="Helical" evidence="10">
    <location>
        <begin position="263"/>
        <end position="280"/>
    </location>
</feature>
<evidence type="ECO:0000313" key="11">
    <source>
        <dbReference type="EMBL" id="MBK1698576.1"/>
    </source>
</evidence>
<dbReference type="EMBL" id="NRRE01000028">
    <property type="protein sequence ID" value="MBK1698576.1"/>
    <property type="molecule type" value="Genomic_DNA"/>
</dbReference>
<evidence type="ECO:0000256" key="9">
    <source>
        <dbReference type="ARBA" id="ARBA00037998"/>
    </source>
</evidence>
<keyword evidence="12" id="KW-1185">Reference proteome</keyword>
<dbReference type="CDD" id="cd06582">
    <property type="entry name" value="TM_PBP1_LivH_like"/>
    <property type="match status" value="1"/>
</dbReference>
<dbReference type="Pfam" id="PF02653">
    <property type="entry name" value="BPD_transp_2"/>
    <property type="match status" value="1"/>
</dbReference>
<feature type="transmembrane region" description="Helical" evidence="10">
    <location>
        <begin position="222"/>
        <end position="251"/>
    </location>
</feature>
<reference evidence="11" key="2">
    <citation type="journal article" date="2020" name="Microorganisms">
        <title>Osmotic Adaptation and Compatible Solute Biosynthesis of Phototrophic Bacteria as Revealed from Genome Analyses.</title>
        <authorList>
            <person name="Imhoff J.F."/>
            <person name="Rahn T."/>
            <person name="Kunzel S."/>
            <person name="Keller A."/>
            <person name="Neulinger S.C."/>
        </authorList>
    </citation>
    <scope>NUCLEOTIDE SEQUENCE</scope>
    <source>
        <strain evidence="11">DSM 9154</strain>
    </source>
</reference>
<feature type="transmembrane region" description="Helical" evidence="10">
    <location>
        <begin position="64"/>
        <end position="85"/>
    </location>
</feature>
<evidence type="ECO:0000256" key="7">
    <source>
        <dbReference type="ARBA" id="ARBA00022989"/>
    </source>
</evidence>
<feature type="transmembrane region" description="Helical" evidence="10">
    <location>
        <begin position="188"/>
        <end position="210"/>
    </location>
</feature>
<dbReference type="GO" id="GO:0015808">
    <property type="term" value="P:L-alanine transport"/>
    <property type="evidence" value="ECO:0007669"/>
    <property type="project" value="TreeGrafter"/>
</dbReference>
<comment type="similarity">
    <text evidence="9">Belongs to the binding-protein-dependent transport system permease family. LivHM subfamily.</text>
</comment>
<dbReference type="Proteomes" id="UP000778970">
    <property type="component" value="Unassembled WGS sequence"/>
</dbReference>
<dbReference type="GO" id="GO:0015188">
    <property type="term" value="F:L-isoleucine transmembrane transporter activity"/>
    <property type="evidence" value="ECO:0007669"/>
    <property type="project" value="TreeGrafter"/>
</dbReference>
<dbReference type="PANTHER" id="PTHR11795:SF371">
    <property type="entry name" value="HIGH-AFFINITY BRANCHED-CHAIN AMINO ACID TRANSPORT SYSTEM PERMEASE PROTEIN LIVH"/>
    <property type="match status" value="1"/>
</dbReference>
<dbReference type="GO" id="GO:1903806">
    <property type="term" value="P:L-isoleucine import across plasma membrane"/>
    <property type="evidence" value="ECO:0007669"/>
    <property type="project" value="TreeGrafter"/>
</dbReference>
<evidence type="ECO:0000256" key="4">
    <source>
        <dbReference type="ARBA" id="ARBA00022519"/>
    </source>
</evidence>
<proteinExistence type="inferred from homology"/>
<accession>A0A934V1B9</accession>
<dbReference type="PANTHER" id="PTHR11795">
    <property type="entry name" value="BRANCHED-CHAIN AMINO ACID TRANSPORT SYSTEM PERMEASE PROTEIN LIVH"/>
    <property type="match status" value="1"/>
</dbReference>
<keyword evidence="8 10" id="KW-0472">Membrane</keyword>
<dbReference type="GO" id="GO:0005886">
    <property type="term" value="C:plasma membrane"/>
    <property type="evidence" value="ECO:0007669"/>
    <property type="project" value="UniProtKB-SubCell"/>
</dbReference>
<name>A0A934V1B9_9PROT</name>
<dbReference type="GO" id="GO:0042941">
    <property type="term" value="P:D-alanine transmembrane transport"/>
    <property type="evidence" value="ECO:0007669"/>
    <property type="project" value="TreeGrafter"/>
</dbReference>
<dbReference type="RefSeq" id="WP_027289575.1">
    <property type="nucleotide sequence ID" value="NZ_NRRE01000028.1"/>
</dbReference>
<dbReference type="InterPro" id="IPR052157">
    <property type="entry name" value="BCAA_transport_permease"/>
</dbReference>
<keyword evidence="3" id="KW-1003">Cell membrane</keyword>
<dbReference type="GO" id="GO:0005304">
    <property type="term" value="F:L-valine transmembrane transporter activity"/>
    <property type="evidence" value="ECO:0007669"/>
    <property type="project" value="TreeGrafter"/>
</dbReference>
<sequence>MDLNAFLQTLVYGLALGGTIAVSAVGLTLSYGVTRFINFAYGEFLTLGAYATLALVGAGLALPLAGLVSVVAVGAAGVLIARLAFDPLMQRGLLPLLVTSVGVAFVLHNAVRMLAGANPLRFPLPLLRPWDVAGVFVPKEQVVTIALALLAMALVHLLLSRTMLGKTMRAVADDAALARSAGVAAPRVLAATWFLSAAIGALGGILLAVTQVTLDPDMGWRFLLVVFAAVLLGGIGSPYGAMLGGLIVGLGVELGASYVSADYAYAFAFVLLIAVLLARPRGLMGGRA</sequence>
<protein>
    <submittedName>
        <fullName evidence="11">Branched-chain amino acid ABC transporter permease</fullName>
    </submittedName>
</protein>
<feature type="transmembrane region" description="Helical" evidence="10">
    <location>
        <begin position="92"/>
        <end position="111"/>
    </location>
</feature>
<evidence type="ECO:0000256" key="1">
    <source>
        <dbReference type="ARBA" id="ARBA00004651"/>
    </source>
</evidence>
<evidence type="ECO:0000256" key="10">
    <source>
        <dbReference type="SAM" id="Phobius"/>
    </source>
</evidence>
<keyword evidence="4" id="KW-0997">Cell inner membrane</keyword>
<feature type="transmembrane region" description="Helical" evidence="10">
    <location>
        <begin position="6"/>
        <end position="29"/>
    </location>
</feature>
<keyword evidence="2" id="KW-0813">Transport</keyword>
<reference evidence="11" key="1">
    <citation type="submission" date="2017-08" db="EMBL/GenBank/DDBJ databases">
        <authorList>
            <person name="Imhoff J.F."/>
            <person name="Rahn T."/>
            <person name="Kuenzel S."/>
            <person name="Neulinger S.C."/>
        </authorList>
    </citation>
    <scope>NUCLEOTIDE SEQUENCE</scope>
    <source>
        <strain evidence="11">DSM 9154</strain>
    </source>
</reference>
<feature type="transmembrane region" description="Helical" evidence="10">
    <location>
        <begin position="36"/>
        <end position="58"/>
    </location>
</feature>
<keyword evidence="7 10" id="KW-1133">Transmembrane helix</keyword>
<evidence type="ECO:0000256" key="2">
    <source>
        <dbReference type="ARBA" id="ARBA00022448"/>
    </source>
</evidence>
<evidence type="ECO:0000256" key="3">
    <source>
        <dbReference type="ARBA" id="ARBA00022475"/>
    </source>
</evidence>
<dbReference type="AlphaFoldDB" id="A0A934V1B9"/>
<organism evidence="11 12">
    <name type="scientific">Rhodovibrio salinarum</name>
    <dbReference type="NCBI Taxonomy" id="1087"/>
    <lineage>
        <taxon>Bacteria</taxon>
        <taxon>Pseudomonadati</taxon>
        <taxon>Pseudomonadota</taxon>
        <taxon>Alphaproteobacteria</taxon>
        <taxon>Rhodospirillales</taxon>
        <taxon>Rhodovibrionaceae</taxon>
        <taxon>Rhodovibrio</taxon>
    </lineage>
</organism>
<evidence type="ECO:0000256" key="5">
    <source>
        <dbReference type="ARBA" id="ARBA00022692"/>
    </source>
</evidence>
<dbReference type="InterPro" id="IPR001851">
    <property type="entry name" value="ABC_transp_permease"/>
</dbReference>
<evidence type="ECO:0000256" key="6">
    <source>
        <dbReference type="ARBA" id="ARBA00022970"/>
    </source>
</evidence>
<keyword evidence="6" id="KW-0029">Amino-acid transport</keyword>
<dbReference type="GO" id="GO:0015190">
    <property type="term" value="F:L-leucine transmembrane transporter activity"/>
    <property type="evidence" value="ECO:0007669"/>
    <property type="project" value="TreeGrafter"/>
</dbReference>
<feature type="transmembrane region" description="Helical" evidence="10">
    <location>
        <begin position="142"/>
        <end position="159"/>
    </location>
</feature>
<comment type="caution">
    <text evidence="11">The sequence shown here is derived from an EMBL/GenBank/DDBJ whole genome shotgun (WGS) entry which is preliminary data.</text>
</comment>
<dbReference type="GO" id="GO:0015192">
    <property type="term" value="F:L-phenylalanine transmembrane transporter activity"/>
    <property type="evidence" value="ECO:0007669"/>
    <property type="project" value="TreeGrafter"/>
</dbReference>
<gene>
    <name evidence="11" type="ORF">CKO21_15110</name>
</gene>
<comment type="subcellular location">
    <subcellularLocation>
        <location evidence="1">Cell membrane</location>
        <topology evidence="1">Multi-pass membrane protein</topology>
    </subcellularLocation>
</comment>
<evidence type="ECO:0000256" key="8">
    <source>
        <dbReference type="ARBA" id="ARBA00023136"/>
    </source>
</evidence>
<evidence type="ECO:0000313" key="12">
    <source>
        <dbReference type="Proteomes" id="UP000778970"/>
    </source>
</evidence>